<dbReference type="InterPro" id="IPR045339">
    <property type="entry name" value="DUF6534"/>
</dbReference>
<dbReference type="Proteomes" id="UP000297245">
    <property type="component" value="Unassembled WGS sequence"/>
</dbReference>
<feature type="transmembrane region" description="Helical" evidence="1">
    <location>
        <begin position="131"/>
        <end position="154"/>
    </location>
</feature>
<reference evidence="3 4" key="1">
    <citation type="journal article" date="2019" name="Nat. Ecol. Evol.">
        <title>Megaphylogeny resolves global patterns of mushroom evolution.</title>
        <authorList>
            <person name="Varga T."/>
            <person name="Krizsan K."/>
            <person name="Foldi C."/>
            <person name="Dima B."/>
            <person name="Sanchez-Garcia M."/>
            <person name="Sanchez-Ramirez S."/>
            <person name="Szollosi G.J."/>
            <person name="Szarkandi J.G."/>
            <person name="Papp V."/>
            <person name="Albert L."/>
            <person name="Andreopoulos W."/>
            <person name="Angelini C."/>
            <person name="Antonin V."/>
            <person name="Barry K.W."/>
            <person name="Bougher N.L."/>
            <person name="Buchanan P."/>
            <person name="Buyck B."/>
            <person name="Bense V."/>
            <person name="Catcheside P."/>
            <person name="Chovatia M."/>
            <person name="Cooper J."/>
            <person name="Damon W."/>
            <person name="Desjardin D."/>
            <person name="Finy P."/>
            <person name="Geml J."/>
            <person name="Haridas S."/>
            <person name="Hughes K."/>
            <person name="Justo A."/>
            <person name="Karasinski D."/>
            <person name="Kautmanova I."/>
            <person name="Kiss B."/>
            <person name="Kocsube S."/>
            <person name="Kotiranta H."/>
            <person name="LaButti K.M."/>
            <person name="Lechner B.E."/>
            <person name="Liimatainen K."/>
            <person name="Lipzen A."/>
            <person name="Lukacs Z."/>
            <person name="Mihaltcheva S."/>
            <person name="Morgado L.N."/>
            <person name="Niskanen T."/>
            <person name="Noordeloos M.E."/>
            <person name="Ohm R.A."/>
            <person name="Ortiz-Santana B."/>
            <person name="Ovrebo C."/>
            <person name="Racz N."/>
            <person name="Riley R."/>
            <person name="Savchenko A."/>
            <person name="Shiryaev A."/>
            <person name="Soop K."/>
            <person name="Spirin V."/>
            <person name="Szebenyi C."/>
            <person name="Tomsovsky M."/>
            <person name="Tulloss R.E."/>
            <person name="Uehling J."/>
            <person name="Grigoriev I.V."/>
            <person name="Vagvolgyi C."/>
            <person name="Papp T."/>
            <person name="Martin F.M."/>
            <person name="Miettinen O."/>
            <person name="Hibbett D.S."/>
            <person name="Nagy L.G."/>
        </authorList>
    </citation>
    <scope>NUCLEOTIDE SEQUENCE [LARGE SCALE GENOMIC DNA]</scope>
    <source>
        <strain evidence="3 4">CBS 962.96</strain>
    </source>
</reference>
<keyword evidence="1" id="KW-0812">Transmembrane</keyword>
<organism evidence="3 4">
    <name type="scientific">Dendrothele bispora (strain CBS 962.96)</name>
    <dbReference type="NCBI Taxonomy" id="1314807"/>
    <lineage>
        <taxon>Eukaryota</taxon>
        <taxon>Fungi</taxon>
        <taxon>Dikarya</taxon>
        <taxon>Basidiomycota</taxon>
        <taxon>Agaricomycotina</taxon>
        <taxon>Agaricomycetes</taxon>
        <taxon>Agaricomycetidae</taxon>
        <taxon>Agaricales</taxon>
        <taxon>Agaricales incertae sedis</taxon>
        <taxon>Dendrothele</taxon>
    </lineage>
</organism>
<name>A0A4S8MDX4_DENBC</name>
<feature type="transmembrane region" description="Helical" evidence="1">
    <location>
        <begin position="55"/>
        <end position="80"/>
    </location>
</feature>
<sequence length="354" mass="38798">MSRIPVSSLPIGIDLSQGMGGFFYGNIIAAALFGITIVQAWIYGNSNTDKWPLRLLVAILVLLDFATTCLNAQILHHYLVSNFGNLINTTLVTKTLMVEYFITLIIVLSVELFFAKILLSLVGKSLVGKFHWIAPALIVIAALASTVAGIASIVSELENSSVFNYSGNKQKLAIGWNCSLAAVSDIISSVSLLSAFSSFKNGIKQTDTLLQKLFQYTVTRGLFVTIDQTTLVIIFLIKPEKLWWTPFHFSLSKVYVITMIAMLNTRDALRNASSNIITSSDMNIGPCENSFVGSEQPNKMNAVKSSHYIHSRQKGDCGDYEGSNERGVDVGKLDIYSVKDSIHITKEVLPSQAI</sequence>
<keyword evidence="4" id="KW-1185">Reference proteome</keyword>
<feature type="transmembrane region" description="Helical" evidence="1">
    <location>
        <begin position="100"/>
        <end position="119"/>
    </location>
</feature>
<feature type="transmembrane region" description="Helical" evidence="1">
    <location>
        <begin position="174"/>
        <end position="196"/>
    </location>
</feature>
<feature type="transmembrane region" description="Helical" evidence="1">
    <location>
        <begin position="22"/>
        <end position="43"/>
    </location>
</feature>
<proteinExistence type="predicted"/>
<feature type="domain" description="DUF6534" evidence="2">
    <location>
        <begin position="181"/>
        <end position="267"/>
    </location>
</feature>
<evidence type="ECO:0000313" key="4">
    <source>
        <dbReference type="Proteomes" id="UP000297245"/>
    </source>
</evidence>
<protein>
    <recommendedName>
        <fullName evidence="2">DUF6534 domain-containing protein</fullName>
    </recommendedName>
</protein>
<dbReference type="OrthoDB" id="2864380at2759"/>
<dbReference type="PANTHER" id="PTHR40465:SF1">
    <property type="entry name" value="DUF6534 DOMAIN-CONTAINING PROTEIN"/>
    <property type="match status" value="1"/>
</dbReference>
<dbReference type="Pfam" id="PF20152">
    <property type="entry name" value="DUF6534"/>
    <property type="match status" value="1"/>
</dbReference>
<evidence type="ECO:0000256" key="1">
    <source>
        <dbReference type="SAM" id="Phobius"/>
    </source>
</evidence>
<evidence type="ECO:0000313" key="3">
    <source>
        <dbReference type="EMBL" id="THV00783.1"/>
    </source>
</evidence>
<gene>
    <name evidence="3" type="ORF">K435DRAFT_837134</name>
</gene>
<dbReference type="EMBL" id="ML179099">
    <property type="protein sequence ID" value="THV00783.1"/>
    <property type="molecule type" value="Genomic_DNA"/>
</dbReference>
<dbReference type="AlphaFoldDB" id="A0A4S8MDX4"/>
<accession>A0A4S8MDX4</accession>
<dbReference type="PANTHER" id="PTHR40465">
    <property type="entry name" value="CHROMOSOME 1, WHOLE GENOME SHOTGUN SEQUENCE"/>
    <property type="match status" value="1"/>
</dbReference>
<keyword evidence="1" id="KW-0472">Membrane</keyword>
<evidence type="ECO:0000259" key="2">
    <source>
        <dbReference type="Pfam" id="PF20152"/>
    </source>
</evidence>
<keyword evidence="1" id="KW-1133">Transmembrane helix</keyword>